<proteinExistence type="predicted"/>
<protein>
    <submittedName>
        <fullName evidence="2">Uncharacterized protein</fullName>
    </submittedName>
</protein>
<evidence type="ECO:0000313" key="2">
    <source>
        <dbReference type="EMBL" id="MBX54382.1"/>
    </source>
</evidence>
<reference evidence="2" key="1">
    <citation type="submission" date="2018-02" db="EMBL/GenBank/DDBJ databases">
        <title>Rhizophora mucronata_Transcriptome.</title>
        <authorList>
            <person name="Meera S.P."/>
            <person name="Sreeshan A."/>
            <person name="Augustine A."/>
        </authorList>
    </citation>
    <scope>NUCLEOTIDE SEQUENCE</scope>
    <source>
        <tissue evidence="2">Leaf</tissue>
    </source>
</reference>
<name>A0A2P2PI68_RHIMU</name>
<evidence type="ECO:0000256" key="1">
    <source>
        <dbReference type="SAM" id="MobiDB-lite"/>
    </source>
</evidence>
<accession>A0A2P2PI68</accession>
<sequence>MFLFSLFCNLTAPSSGRQLKRRHTGTNDNDGDGG</sequence>
<dbReference type="EMBL" id="GGEC01073898">
    <property type="protein sequence ID" value="MBX54382.1"/>
    <property type="molecule type" value="Transcribed_RNA"/>
</dbReference>
<feature type="region of interest" description="Disordered" evidence="1">
    <location>
        <begin position="15"/>
        <end position="34"/>
    </location>
</feature>
<organism evidence="2">
    <name type="scientific">Rhizophora mucronata</name>
    <name type="common">Asiatic mangrove</name>
    <dbReference type="NCBI Taxonomy" id="61149"/>
    <lineage>
        <taxon>Eukaryota</taxon>
        <taxon>Viridiplantae</taxon>
        <taxon>Streptophyta</taxon>
        <taxon>Embryophyta</taxon>
        <taxon>Tracheophyta</taxon>
        <taxon>Spermatophyta</taxon>
        <taxon>Magnoliopsida</taxon>
        <taxon>eudicotyledons</taxon>
        <taxon>Gunneridae</taxon>
        <taxon>Pentapetalae</taxon>
        <taxon>rosids</taxon>
        <taxon>fabids</taxon>
        <taxon>Malpighiales</taxon>
        <taxon>Rhizophoraceae</taxon>
        <taxon>Rhizophora</taxon>
    </lineage>
</organism>
<dbReference type="AlphaFoldDB" id="A0A2P2PI68"/>